<accession>A0A183V6S1</accession>
<feature type="compositionally biased region" description="Polar residues" evidence="1">
    <location>
        <begin position="81"/>
        <end position="90"/>
    </location>
</feature>
<name>A0A183V6S1_TOXCA</name>
<keyword evidence="3" id="KW-1185">Reference proteome</keyword>
<evidence type="ECO:0000256" key="1">
    <source>
        <dbReference type="SAM" id="MobiDB-lite"/>
    </source>
</evidence>
<evidence type="ECO:0000313" key="3">
    <source>
        <dbReference type="Proteomes" id="UP000050794"/>
    </source>
</evidence>
<evidence type="ECO:0000313" key="4">
    <source>
        <dbReference type="WBParaSite" id="TCNE_0001644201-mRNA-1"/>
    </source>
</evidence>
<evidence type="ECO:0000313" key="2">
    <source>
        <dbReference type="EMBL" id="VDM47762.1"/>
    </source>
</evidence>
<feature type="region of interest" description="Disordered" evidence="1">
    <location>
        <begin position="1"/>
        <end position="31"/>
    </location>
</feature>
<reference evidence="2 3" key="2">
    <citation type="submission" date="2018-11" db="EMBL/GenBank/DDBJ databases">
        <authorList>
            <consortium name="Pathogen Informatics"/>
        </authorList>
    </citation>
    <scope>NUCLEOTIDE SEQUENCE [LARGE SCALE GENOMIC DNA]</scope>
</reference>
<sequence length="238" mass="26586">MTENEMNEALREQREGSTRKRRTRLKRSDRKQSELLTCVTAKQMKAVLSLSDAISREEGSGGSGLTEDPFKMGTEDPVSSDARQQANTTARGRSFRMSASRRSSKRPKCIHGREFTQEREEIVLRIMERRKAVVIDATPFLYWRVPEKECSESPNPYIVTGALEAALNDTLVQEFEVATISIGLFVVRTQFRSTAVGHHLTALCDSGLQGVSSLMTFVTTSEMCATGSDIPFRFPISP</sequence>
<feature type="compositionally biased region" description="Basic residues" evidence="1">
    <location>
        <begin position="19"/>
        <end position="29"/>
    </location>
</feature>
<feature type="compositionally biased region" description="Low complexity" evidence="1">
    <location>
        <begin position="91"/>
        <end position="101"/>
    </location>
</feature>
<dbReference type="EMBL" id="UYWY01023592">
    <property type="protein sequence ID" value="VDM47762.1"/>
    <property type="molecule type" value="Genomic_DNA"/>
</dbReference>
<organism evidence="3 4">
    <name type="scientific">Toxocara canis</name>
    <name type="common">Canine roundworm</name>
    <dbReference type="NCBI Taxonomy" id="6265"/>
    <lineage>
        <taxon>Eukaryota</taxon>
        <taxon>Metazoa</taxon>
        <taxon>Ecdysozoa</taxon>
        <taxon>Nematoda</taxon>
        <taxon>Chromadorea</taxon>
        <taxon>Rhabditida</taxon>
        <taxon>Spirurina</taxon>
        <taxon>Ascaridomorpha</taxon>
        <taxon>Ascaridoidea</taxon>
        <taxon>Toxocaridae</taxon>
        <taxon>Toxocara</taxon>
    </lineage>
</organism>
<protein>
    <submittedName>
        <fullName evidence="2 4">Uncharacterized protein</fullName>
    </submittedName>
</protein>
<proteinExistence type="predicted"/>
<reference evidence="4" key="1">
    <citation type="submission" date="2016-06" db="UniProtKB">
        <authorList>
            <consortium name="WormBaseParasite"/>
        </authorList>
    </citation>
    <scope>IDENTIFICATION</scope>
</reference>
<dbReference type="WBParaSite" id="TCNE_0001644201-mRNA-1">
    <property type="protein sequence ID" value="TCNE_0001644201-mRNA-1"/>
    <property type="gene ID" value="TCNE_0001644201"/>
</dbReference>
<feature type="compositionally biased region" description="Basic and acidic residues" evidence="1">
    <location>
        <begin position="8"/>
        <end position="18"/>
    </location>
</feature>
<gene>
    <name evidence="2" type="ORF">TCNE_LOCUS16441</name>
</gene>
<dbReference type="AlphaFoldDB" id="A0A183V6S1"/>
<feature type="region of interest" description="Disordered" evidence="1">
    <location>
        <begin position="52"/>
        <end position="108"/>
    </location>
</feature>
<dbReference type="Proteomes" id="UP000050794">
    <property type="component" value="Unassembled WGS sequence"/>
</dbReference>